<dbReference type="GO" id="GO:0005886">
    <property type="term" value="C:plasma membrane"/>
    <property type="evidence" value="ECO:0007669"/>
    <property type="project" value="TreeGrafter"/>
</dbReference>
<organism evidence="12 13">
    <name type="scientific">Camellia sinensis var. sinensis</name>
    <name type="common">China tea</name>
    <dbReference type="NCBI Taxonomy" id="542762"/>
    <lineage>
        <taxon>Eukaryota</taxon>
        <taxon>Viridiplantae</taxon>
        <taxon>Streptophyta</taxon>
        <taxon>Embryophyta</taxon>
        <taxon>Tracheophyta</taxon>
        <taxon>Spermatophyta</taxon>
        <taxon>Magnoliopsida</taxon>
        <taxon>eudicotyledons</taxon>
        <taxon>Gunneridae</taxon>
        <taxon>Pentapetalae</taxon>
        <taxon>asterids</taxon>
        <taxon>Ericales</taxon>
        <taxon>Theaceae</taxon>
        <taxon>Camellia</taxon>
    </lineage>
</organism>
<dbReference type="SMART" id="SM00220">
    <property type="entry name" value="S_TKc"/>
    <property type="match status" value="1"/>
</dbReference>
<dbReference type="GO" id="GO:0005524">
    <property type="term" value="F:ATP binding"/>
    <property type="evidence" value="ECO:0007669"/>
    <property type="project" value="UniProtKB-KW"/>
</dbReference>
<evidence type="ECO:0000256" key="9">
    <source>
        <dbReference type="SAM" id="MobiDB-lite"/>
    </source>
</evidence>
<keyword evidence="6" id="KW-0067">ATP-binding</keyword>
<dbReference type="EC" id="2.7.11.1" evidence="1"/>
<dbReference type="Gene3D" id="3.30.200.20">
    <property type="entry name" value="Phosphorylase Kinase, domain 1"/>
    <property type="match status" value="1"/>
</dbReference>
<protein>
    <recommendedName>
        <fullName evidence="1">non-specific serine/threonine protein kinase</fullName>
        <ecNumber evidence="1">2.7.11.1</ecNumber>
    </recommendedName>
</protein>
<accession>A0A4S4D3L7</accession>
<evidence type="ECO:0000313" key="12">
    <source>
        <dbReference type="EMBL" id="THF96383.1"/>
    </source>
</evidence>
<dbReference type="Gene3D" id="1.10.510.10">
    <property type="entry name" value="Transferase(Phosphotransferase) domain 1"/>
    <property type="match status" value="1"/>
</dbReference>
<dbReference type="InterPro" id="IPR008271">
    <property type="entry name" value="Ser/Thr_kinase_AS"/>
</dbReference>
<dbReference type="AlphaFoldDB" id="A0A4S4D3L7"/>
<dbReference type="FunFam" id="1.10.510.10:FF:001023">
    <property type="entry name" value="Os07g0541700 protein"/>
    <property type="match status" value="1"/>
</dbReference>
<dbReference type="PANTHER" id="PTHR27002">
    <property type="entry name" value="RECEPTOR-LIKE SERINE/THREONINE-PROTEIN KINASE SD1-8"/>
    <property type="match status" value="1"/>
</dbReference>
<dbReference type="PROSITE" id="PS50011">
    <property type="entry name" value="PROTEIN_KINASE_DOM"/>
    <property type="match status" value="1"/>
</dbReference>
<name>A0A4S4D3L7_CAMSN</name>
<dbReference type="InterPro" id="IPR000719">
    <property type="entry name" value="Prot_kinase_dom"/>
</dbReference>
<evidence type="ECO:0000256" key="2">
    <source>
        <dbReference type="ARBA" id="ARBA00022527"/>
    </source>
</evidence>
<dbReference type="Proteomes" id="UP000306102">
    <property type="component" value="Unassembled WGS sequence"/>
</dbReference>
<evidence type="ECO:0000256" key="7">
    <source>
        <dbReference type="ARBA" id="ARBA00047899"/>
    </source>
</evidence>
<dbReference type="Pfam" id="PF07714">
    <property type="entry name" value="PK_Tyr_Ser-Thr"/>
    <property type="match status" value="1"/>
</dbReference>
<keyword evidence="2" id="KW-0723">Serine/threonine-protein kinase</keyword>
<evidence type="ECO:0000313" key="13">
    <source>
        <dbReference type="Proteomes" id="UP000306102"/>
    </source>
</evidence>
<keyword evidence="10" id="KW-0812">Transmembrane</keyword>
<feature type="domain" description="Protein kinase" evidence="11">
    <location>
        <begin position="128"/>
        <end position="450"/>
    </location>
</feature>
<evidence type="ECO:0000259" key="11">
    <source>
        <dbReference type="PROSITE" id="PS50011"/>
    </source>
</evidence>
<keyword evidence="10" id="KW-1133">Transmembrane helix</keyword>
<dbReference type="InterPro" id="IPR011009">
    <property type="entry name" value="Kinase-like_dom_sf"/>
</dbReference>
<evidence type="ECO:0000256" key="8">
    <source>
        <dbReference type="ARBA" id="ARBA00048679"/>
    </source>
</evidence>
<evidence type="ECO:0000256" key="10">
    <source>
        <dbReference type="SAM" id="Phobius"/>
    </source>
</evidence>
<comment type="catalytic activity">
    <reaction evidence="7">
        <text>L-threonyl-[protein] + ATP = O-phospho-L-threonyl-[protein] + ADP + H(+)</text>
        <dbReference type="Rhea" id="RHEA:46608"/>
        <dbReference type="Rhea" id="RHEA-COMP:11060"/>
        <dbReference type="Rhea" id="RHEA-COMP:11605"/>
        <dbReference type="ChEBI" id="CHEBI:15378"/>
        <dbReference type="ChEBI" id="CHEBI:30013"/>
        <dbReference type="ChEBI" id="CHEBI:30616"/>
        <dbReference type="ChEBI" id="CHEBI:61977"/>
        <dbReference type="ChEBI" id="CHEBI:456216"/>
        <dbReference type="EC" id="2.7.11.1"/>
    </reaction>
</comment>
<dbReference type="GO" id="GO:0004674">
    <property type="term" value="F:protein serine/threonine kinase activity"/>
    <property type="evidence" value="ECO:0007669"/>
    <property type="project" value="UniProtKB-KW"/>
</dbReference>
<feature type="region of interest" description="Disordered" evidence="9">
    <location>
        <begin position="416"/>
        <end position="437"/>
    </location>
</feature>
<keyword evidence="3" id="KW-0808">Transferase</keyword>
<gene>
    <name evidence="12" type="ORF">TEA_026375</name>
</gene>
<dbReference type="EMBL" id="SDRB02012938">
    <property type="protein sequence ID" value="THF96383.1"/>
    <property type="molecule type" value="Genomic_DNA"/>
</dbReference>
<evidence type="ECO:0000256" key="4">
    <source>
        <dbReference type="ARBA" id="ARBA00022741"/>
    </source>
</evidence>
<evidence type="ECO:0000256" key="3">
    <source>
        <dbReference type="ARBA" id="ARBA00022679"/>
    </source>
</evidence>
<sequence length="450" mass="50969">MKTQCMHLAFAQRTLPHKIAKSVSNMLHITSHNTVQIRKKLLYTMWNVLYDTQTIPSSLPKTKILAFIGTVQYHSTILIGTVYNLHSLIFNITLMAKSGDWFIRQIVKQGKKRNTSATFISTITLAAILVILVIFIGNYFIVRKVKSSGEATENEDSTPSIESLQFDFGTIRDATDNFFDVNKLGEGCASKWARIAVKKLSGNSRQGQEEFKNEVLLLTKLRHKNLVSLLGFCLEEKELLLIYEFMPNKSVDHFIFDHVKRAHLDWKKRFNIIQGFARGLLYLHEDSQHRIIHRDLKASNILLDAEMNHKISDFGTGRLIALDKSHYTASRIMGTIGQKIFCFRDVENGEDLLSCVSPESEIMRCIHTGLLCVQENAADKPTMAIVVSMLISTSFSLSLPSHPAFLLPERQGQGNLSHEFNSMTESDQSETKSTQISTNDVTITELVARW</sequence>
<dbReference type="PROSITE" id="PS00108">
    <property type="entry name" value="PROTEIN_KINASE_ST"/>
    <property type="match status" value="1"/>
</dbReference>
<evidence type="ECO:0000256" key="6">
    <source>
        <dbReference type="ARBA" id="ARBA00022840"/>
    </source>
</evidence>
<proteinExistence type="predicted"/>
<keyword evidence="5" id="KW-0418">Kinase</keyword>
<comment type="caution">
    <text evidence="12">The sequence shown here is derived from an EMBL/GenBank/DDBJ whole genome shotgun (WGS) entry which is preliminary data.</text>
</comment>
<dbReference type="SUPFAM" id="SSF56112">
    <property type="entry name" value="Protein kinase-like (PK-like)"/>
    <property type="match status" value="1"/>
</dbReference>
<dbReference type="InterPro" id="IPR001245">
    <property type="entry name" value="Ser-Thr/Tyr_kinase_cat_dom"/>
</dbReference>
<reference evidence="12 13" key="1">
    <citation type="journal article" date="2018" name="Proc. Natl. Acad. Sci. U.S.A.">
        <title>Draft genome sequence of Camellia sinensis var. sinensis provides insights into the evolution of the tea genome and tea quality.</title>
        <authorList>
            <person name="Wei C."/>
            <person name="Yang H."/>
            <person name="Wang S."/>
            <person name="Zhao J."/>
            <person name="Liu C."/>
            <person name="Gao L."/>
            <person name="Xia E."/>
            <person name="Lu Y."/>
            <person name="Tai Y."/>
            <person name="She G."/>
            <person name="Sun J."/>
            <person name="Cao H."/>
            <person name="Tong W."/>
            <person name="Gao Q."/>
            <person name="Li Y."/>
            <person name="Deng W."/>
            <person name="Jiang X."/>
            <person name="Wang W."/>
            <person name="Chen Q."/>
            <person name="Zhang S."/>
            <person name="Li H."/>
            <person name="Wu J."/>
            <person name="Wang P."/>
            <person name="Li P."/>
            <person name="Shi C."/>
            <person name="Zheng F."/>
            <person name="Jian J."/>
            <person name="Huang B."/>
            <person name="Shan D."/>
            <person name="Shi M."/>
            <person name="Fang C."/>
            <person name="Yue Y."/>
            <person name="Li F."/>
            <person name="Li D."/>
            <person name="Wei S."/>
            <person name="Han B."/>
            <person name="Jiang C."/>
            <person name="Yin Y."/>
            <person name="Xia T."/>
            <person name="Zhang Z."/>
            <person name="Bennetzen J.L."/>
            <person name="Zhao S."/>
            <person name="Wan X."/>
        </authorList>
    </citation>
    <scope>NUCLEOTIDE SEQUENCE [LARGE SCALE GENOMIC DNA]</scope>
    <source>
        <strain evidence="13">cv. Shuchazao</strain>
        <tissue evidence="12">Leaf</tissue>
    </source>
</reference>
<evidence type="ECO:0000256" key="1">
    <source>
        <dbReference type="ARBA" id="ARBA00012513"/>
    </source>
</evidence>
<dbReference type="PANTHER" id="PTHR27002:SF1073">
    <property type="entry name" value="CYSTEINE-RICH RECEPTOR-LIKE PROTEIN KINASE 29"/>
    <property type="match status" value="1"/>
</dbReference>
<keyword evidence="4" id="KW-0547">Nucleotide-binding</keyword>
<keyword evidence="13" id="KW-1185">Reference proteome</keyword>
<feature type="transmembrane region" description="Helical" evidence="10">
    <location>
        <begin position="117"/>
        <end position="141"/>
    </location>
</feature>
<keyword evidence="10" id="KW-0472">Membrane</keyword>
<evidence type="ECO:0000256" key="5">
    <source>
        <dbReference type="ARBA" id="ARBA00022777"/>
    </source>
</evidence>
<comment type="catalytic activity">
    <reaction evidence="8">
        <text>L-seryl-[protein] + ATP = O-phospho-L-seryl-[protein] + ADP + H(+)</text>
        <dbReference type="Rhea" id="RHEA:17989"/>
        <dbReference type="Rhea" id="RHEA-COMP:9863"/>
        <dbReference type="Rhea" id="RHEA-COMP:11604"/>
        <dbReference type="ChEBI" id="CHEBI:15378"/>
        <dbReference type="ChEBI" id="CHEBI:29999"/>
        <dbReference type="ChEBI" id="CHEBI:30616"/>
        <dbReference type="ChEBI" id="CHEBI:83421"/>
        <dbReference type="ChEBI" id="CHEBI:456216"/>
        <dbReference type="EC" id="2.7.11.1"/>
    </reaction>
</comment>